<reference evidence="8 9" key="1">
    <citation type="journal article" date="2018" name="Plant J.">
        <title>Genome sequences of Chlorella sorokiniana UTEX 1602 and Micractinium conductrix SAG 241.80: implications to maltose excretion by a green alga.</title>
        <authorList>
            <person name="Arriola M.B."/>
            <person name="Velmurugan N."/>
            <person name="Zhang Y."/>
            <person name="Plunkett M.H."/>
            <person name="Hondzo H."/>
            <person name="Barney B.M."/>
        </authorList>
    </citation>
    <scope>NUCLEOTIDE SEQUENCE [LARGE SCALE GENOMIC DNA]</scope>
    <source>
        <strain evidence="8 9">SAG 241.80</strain>
    </source>
</reference>
<dbReference type="PROSITE" id="PS01360">
    <property type="entry name" value="ZF_MYND_1"/>
    <property type="match status" value="1"/>
</dbReference>
<dbReference type="SUPFAM" id="SSF49452">
    <property type="entry name" value="Starch-binding domain-like"/>
    <property type="match status" value="1"/>
</dbReference>
<dbReference type="Gene3D" id="6.10.140.2220">
    <property type="match status" value="1"/>
</dbReference>
<dbReference type="Gene3D" id="2.60.40.10">
    <property type="entry name" value="Immunoglobulins"/>
    <property type="match status" value="1"/>
</dbReference>
<accession>A0A2P6V599</accession>
<evidence type="ECO:0000313" key="8">
    <source>
        <dbReference type="EMBL" id="PSC69253.1"/>
    </source>
</evidence>
<keyword evidence="8" id="KW-0647">Proteasome</keyword>
<dbReference type="STRING" id="554055.A0A2P6V599"/>
<evidence type="ECO:0000313" key="9">
    <source>
        <dbReference type="Proteomes" id="UP000239649"/>
    </source>
</evidence>
<dbReference type="GO" id="GO:0000502">
    <property type="term" value="C:proteasome complex"/>
    <property type="evidence" value="ECO:0007669"/>
    <property type="project" value="UniProtKB-KW"/>
</dbReference>
<feature type="domain" description="CBM20" evidence="7">
    <location>
        <begin position="490"/>
        <end position="594"/>
    </location>
</feature>
<dbReference type="GO" id="GO:0008270">
    <property type="term" value="F:zinc ion binding"/>
    <property type="evidence" value="ECO:0007669"/>
    <property type="project" value="UniProtKB-KW"/>
</dbReference>
<evidence type="ECO:0000256" key="4">
    <source>
        <dbReference type="PROSITE-ProRule" id="PRU00134"/>
    </source>
</evidence>
<feature type="compositionally biased region" description="Acidic residues" evidence="5">
    <location>
        <begin position="737"/>
        <end position="756"/>
    </location>
</feature>
<dbReference type="InterPro" id="IPR002044">
    <property type="entry name" value="CBM20"/>
</dbReference>
<dbReference type="PANTHER" id="PTHR15048:SF0">
    <property type="entry name" value="STARCH-BINDING DOMAIN-CONTAINING PROTEIN 1"/>
    <property type="match status" value="1"/>
</dbReference>
<evidence type="ECO:0000256" key="1">
    <source>
        <dbReference type="ARBA" id="ARBA00022723"/>
    </source>
</evidence>
<dbReference type="InterPro" id="IPR013783">
    <property type="entry name" value="Ig-like_fold"/>
</dbReference>
<feature type="region of interest" description="Disordered" evidence="5">
    <location>
        <begin position="728"/>
        <end position="778"/>
    </location>
</feature>
<keyword evidence="1" id="KW-0479">Metal-binding</keyword>
<keyword evidence="9" id="KW-1185">Reference proteome</keyword>
<keyword evidence="2 4" id="KW-0863">Zinc-finger</keyword>
<protein>
    <submittedName>
        <fullName evidence="8">20S proteasome subunit beta 4 isoform B</fullName>
    </submittedName>
</protein>
<feature type="domain" description="MYND-type" evidence="6">
    <location>
        <begin position="411"/>
        <end position="450"/>
    </location>
</feature>
<dbReference type="EMBL" id="LHPF02000028">
    <property type="protein sequence ID" value="PSC69253.1"/>
    <property type="molecule type" value="Genomic_DNA"/>
</dbReference>
<dbReference type="Pfam" id="PF01753">
    <property type="entry name" value="zf-MYND"/>
    <property type="match status" value="1"/>
</dbReference>
<evidence type="ECO:0000259" key="7">
    <source>
        <dbReference type="PROSITE" id="PS51166"/>
    </source>
</evidence>
<dbReference type="PROSITE" id="PS51166">
    <property type="entry name" value="CBM20"/>
    <property type="match status" value="1"/>
</dbReference>
<gene>
    <name evidence="8" type="ORF">C2E20_7218</name>
</gene>
<dbReference type="GO" id="GO:0016020">
    <property type="term" value="C:membrane"/>
    <property type="evidence" value="ECO:0007669"/>
    <property type="project" value="TreeGrafter"/>
</dbReference>
<dbReference type="GO" id="GO:2001070">
    <property type="term" value="F:starch binding"/>
    <property type="evidence" value="ECO:0007669"/>
    <property type="project" value="InterPro"/>
</dbReference>
<dbReference type="PROSITE" id="PS50865">
    <property type="entry name" value="ZF_MYND_2"/>
    <property type="match status" value="1"/>
</dbReference>
<dbReference type="InterPro" id="IPR002893">
    <property type="entry name" value="Znf_MYND"/>
</dbReference>
<feature type="compositionally biased region" description="Low complexity" evidence="5">
    <location>
        <begin position="657"/>
        <end position="673"/>
    </location>
</feature>
<proteinExistence type="predicted"/>
<dbReference type="SMART" id="SM01065">
    <property type="entry name" value="CBM_2"/>
    <property type="match status" value="1"/>
</dbReference>
<name>A0A2P6V599_9CHLO</name>
<dbReference type="Proteomes" id="UP000239649">
    <property type="component" value="Unassembled WGS sequence"/>
</dbReference>
<dbReference type="InterPro" id="IPR013784">
    <property type="entry name" value="Carb-bd-like_fold"/>
</dbReference>
<dbReference type="PANTHER" id="PTHR15048">
    <property type="entry name" value="STARCH-BINDING DOMAIN-CONTAINING PROTEIN 1"/>
    <property type="match status" value="1"/>
</dbReference>
<keyword evidence="3" id="KW-0862">Zinc</keyword>
<dbReference type="SUPFAM" id="SSF144232">
    <property type="entry name" value="HIT/MYND zinc finger-like"/>
    <property type="match status" value="1"/>
</dbReference>
<evidence type="ECO:0000259" key="6">
    <source>
        <dbReference type="PROSITE" id="PS50865"/>
    </source>
</evidence>
<dbReference type="OrthoDB" id="550577at2759"/>
<feature type="region of interest" description="Disordered" evidence="5">
    <location>
        <begin position="470"/>
        <end position="492"/>
    </location>
</feature>
<comment type="caution">
    <text evidence="8">The sequence shown here is derived from an EMBL/GenBank/DDBJ whole genome shotgun (WGS) entry which is preliminary data.</text>
</comment>
<dbReference type="Pfam" id="PF00686">
    <property type="entry name" value="CBM_20"/>
    <property type="match status" value="1"/>
</dbReference>
<sequence>MAEARAWTALLDLGERAKRAAAPPPAAPPLDQRAFLSALRELEGVSGRWEGRLRMLPPGAPLPLGDDAEQLQELLQILRGCSLALAATGHFSQQRAAAAAVAGPAASPDLSPLGLLKHLCAALLLLHSQQTGPALAMLRHALDAAWSAPPGLEALLWERHWAPAAGGGPASTQALTLAQAPLQEQPHTATTAALVLALRAYTAAEAHTLVLDVADAAEAGDAMLDIQPPAAVAVMGDDTRLLRALGMLAGDAPAAAGGQFAPVLEAWAHVQAALLWPAQSDAAMHAWADVAAGRALAIEAAREGLMRARQGECAYGVARIGVALTLLCLQQAAYDAVPGQLPPEGGAQALALARHALLEVAAVGNGLNDFVPAFENSNTRARWRQLQAATAFVVPGCWQLPVLEDPSEPLCSCCRAVLFQVRRCSSCRVASYCSRDCQMRHWRAAHRWQCASLAALRNAAQQGGRAARAQAAAGPAVGGGGGEGDGRAPPKAQQAVRVQFQIPKQTAFGETVCIVGSFTGPQPWDPRAPVRLAWSEGARWTAEVEVPAGGRVEYKYVVVKERTGELLCWQPGGNLELDLGAGVEAVLVSDDWAGELHDVKPLAEEASRAGPAAVSSVPAELAHNSNGAAAAAVEAAAHEVAALAPAPAAPEPDAAPEETATQQREAAAALEAAAAEDKAAAQQAIQQREAAAALEAAAAQDRAAALRGIASAPFTGVPAAAALPKAAAKPAAGSGEEAQEEVEEGQAEAAAEEAGEEVAAPSAAVEEEDAAAATQPAEEEPLLAAAVQPAAVEPAAVAAQPAEAQPSPAIDALAERVVALAKPAPAGLPVRPAVHPLLRFAQALLGAAVATAAALAAYALLRGPAALPSWPAVGSMAASTAATLAVARRTLPLLAFAAEPLLAALRVRTSFRL</sequence>
<evidence type="ECO:0000256" key="2">
    <source>
        <dbReference type="ARBA" id="ARBA00022771"/>
    </source>
</evidence>
<dbReference type="AlphaFoldDB" id="A0A2P6V599"/>
<dbReference type="CDD" id="cd05467">
    <property type="entry name" value="CBM20"/>
    <property type="match status" value="1"/>
</dbReference>
<evidence type="ECO:0000256" key="5">
    <source>
        <dbReference type="SAM" id="MobiDB-lite"/>
    </source>
</evidence>
<feature type="region of interest" description="Disordered" evidence="5">
    <location>
        <begin position="645"/>
        <end position="674"/>
    </location>
</feature>
<organism evidence="8 9">
    <name type="scientific">Micractinium conductrix</name>
    <dbReference type="NCBI Taxonomy" id="554055"/>
    <lineage>
        <taxon>Eukaryota</taxon>
        <taxon>Viridiplantae</taxon>
        <taxon>Chlorophyta</taxon>
        <taxon>core chlorophytes</taxon>
        <taxon>Trebouxiophyceae</taxon>
        <taxon>Chlorellales</taxon>
        <taxon>Chlorellaceae</taxon>
        <taxon>Chlorella clade</taxon>
        <taxon>Micractinium</taxon>
    </lineage>
</organism>
<evidence type="ECO:0000256" key="3">
    <source>
        <dbReference type="ARBA" id="ARBA00022833"/>
    </source>
</evidence>